<dbReference type="AlphaFoldDB" id="A0A8H2ZSS0"/>
<accession>A0A8H2ZSS0</accession>
<dbReference type="PROSITE" id="PS51387">
    <property type="entry name" value="FAD_PCMH"/>
    <property type="match status" value="1"/>
</dbReference>
<proteinExistence type="inferred from homology"/>
<dbReference type="GO" id="GO:0016491">
    <property type="term" value="F:oxidoreductase activity"/>
    <property type="evidence" value="ECO:0007669"/>
    <property type="project" value="UniProtKB-KW"/>
</dbReference>
<organism evidence="4 5">
    <name type="scientific">Sclerotinia trifoliorum</name>
    <dbReference type="NCBI Taxonomy" id="28548"/>
    <lineage>
        <taxon>Eukaryota</taxon>
        <taxon>Fungi</taxon>
        <taxon>Dikarya</taxon>
        <taxon>Ascomycota</taxon>
        <taxon>Pezizomycotina</taxon>
        <taxon>Leotiomycetes</taxon>
        <taxon>Helotiales</taxon>
        <taxon>Sclerotiniaceae</taxon>
        <taxon>Sclerotinia</taxon>
    </lineage>
</organism>
<dbReference type="InterPro" id="IPR016169">
    <property type="entry name" value="FAD-bd_PCMH_sub2"/>
</dbReference>
<evidence type="ECO:0000259" key="3">
    <source>
        <dbReference type="PROSITE" id="PS51387"/>
    </source>
</evidence>
<dbReference type="Pfam" id="PF08031">
    <property type="entry name" value="BBE"/>
    <property type="match status" value="1"/>
</dbReference>
<dbReference type="InterPro" id="IPR006094">
    <property type="entry name" value="Oxid_FAD_bind_N"/>
</dbReference>
<feature type="domain" description="FAD-binding PCMH-type" evidence="3">
    <location>
        <begin position="163"/>
        <end position="350"/>
    </location>
</feature>
<keyword evidence="2" id="KW-0560">Oxidoreductase</keyword>
<evidence type="ECO:0000313" key="4">
    <source>
        <dbReference type="EMBL" id="CAD6447221.1"/>
    </source>
</evidence>
<dbReference type="InterPro" id="IPR012951">
    <property type="entry name" value="BBE"/>
</dbReference>
<dbReference type="SUPFAM" id="SSF56176">
    <property type="entry name" value="FAD-binding/transporter-associated domain-like"/>
    <property type="match status" value="1"/>
</dbReference>
<comment type="caution">
    <text evidence="4">The sequence shown here is derived from an EMBL/GenBank/DDBJ whole genome shotgun (WGS) entry which is preliminary data.</text>
</comment>
<dbReference type="InterPro" id="IPR050432">
    <property type="entry name" value="FAD-linked_Oxidoreductases_BP"/>
</dbReference>
<reference evidence="4" key="1">
    <citation type="submission" date="2020-10" db="EMBL/GenBank/DDBJ databases">
        <authorList>
            <person name="Kusch S."/>
        </authorList>
    </citation>
    <scope>NUCLEOTIDE SEQUENCE</scope>
    <source>
        <strain evidence="4">SwB9</strain>
    </source>
</reference>
<keyword evidence="5" id="KW-1185">Reference proteome</keyword>
<dbReference type="InterPro" id="IPR036318">
    <property type="entry name" value="FAD-bd_PCMH-like_sf"/>
</dbReference>
<gene>
    <name evidence="4" type="ORF">SCLTRI_LOCUS7013</name>
</gene>
<sequence>MFLHYVTAFLIKLAIVADVYSAAQHQVHFELHSLLLLPNLKMLLHLFFSLVSLSLILAEHVGENAVLGYSRSCKCGPSDGCWPSQTSWRSLNASVSGKLIKTTPAAIVCYPGLQQNLTACSAVVKVLSDEELVANDPIALDMPINDSCPPVDFAAGDVPRNCSLGDAPRYAVNATTPGDVARGVDFARKNNIRLVIRNTGHDLLGRSTGYGSLEIWIRYLKQGIVFQDTYSPSDGCKSSNWGGSAFKIAGGYVWEDVYAEATKRNVIVVGGGDPTVGCIGGWAQGGGHSPASRDYGLGADQILEAEVVLANGEIITANKCQNQDIYFAIRGGGGGTFGIIVSTIVKAFPTTSISAQTLAIAPLTDADIPDFMAALALIYSAYPDLNDAGLSGYGSWAVQSYAPVVGNFTTGYQHALAASRKSLSETKAIFASVMSKLEQYNSSLFINPTYLTFPTYAAYYKILSGGKSAAGIGTGAFGGRLLDRTALTSSLTNLELMLNVTAGSQGQFTSTSVSLVGGGQVFIPDPSSGLNPAWRSSYVHSIVARGWTTDTNEATVQEIKDDITYTKVGAMKKLARHTGCYMNEANRLDPDYLQDFYGESLVKLNEVKKTYDGDDVFYCPTCVGSERWVEDVTGRLCRTS</sequence>
<dbReference type="PANTHER" id="PTHR13878">
    <property type="entry name" value="GULONOLACTONE OXIDASE"/>
    <property type="match status" value="1"/>
</dbReference>
<protein>
    <submittedName>
        <fullName evidence="4">9dbaf11d-6209-4179-b7b4-c17ded58f39e</fullName>
    </submittedName>
</protein>
<dbReference type="Pfam" id="PF01565">
    <property type="entry name" value="FAD_binding_4"/>
    <property type="match status" value="1"/>
</dbReference>
<evidence type="ECO:0000256" key="1">
    <source>
        <dbReference type="ARBA" id="ARBA00005466"/>
    </source>
</evidence>
<evidence type="ECO:0000313" key="5">
    <source>
        <dbReference type="Proteomes" id="UP000624404"/>
    </source>
</evidence>
<name>A0A8H2ZSS0_9HELO</name>
<dbReference type="PANTHER" id="PTHR13878:SF91">
    <property type="entry name" value="FAD BINDING DOMAIN PROTEIN (AFU_ORTHOLOGUE AFUA_6G12070)-RELATED"/>
    <property type="match status" value="1"/>
</dbReference>
<dbReference type="EMBL" id="CAJHIA010000024">
    <property type="protein sequence ID" value="CAD6447221.1"/>
    <property type="molecule type" value="Genomic_DNA"/>
</dbReference>
<evidence type="ECO:0000256" key="2">
    <source>
        <dbReference type="ARBA" id="ARBA00023002"/>
    </source>
</evidence>
<dbReference type="Proteomes" id="UP000624404">
    <property type="component" value="Unassembled WGS sequence"/>
</dbReference>
<comment type="similarity">
    <text evidence="1">Belongs to the oxygen-dependent FAD-linked oxidoreductase family.</text>
</comment>
<dbReference type="Gene3D" id="3.30.465.10">
    <property type="match status" value="1"/>
</dbReference>
<dbReference type="InterPro" id="IPR016166">
    <property type="entry name" value="FAD-bd_PCMH"/>
</dbReference>
<dbReference type="GO" id="GO:0071949">
    <property type="term" value="F:FAD binding"/>
    <property type="evidence" value="ECO:0007669"/>
    <property type="project" value="InterPro"/>
</dbReference>
<dbReference type="OrthoDB" id="9983560at2759"/>